<accession>A0A914HD26</accession>
<evidence type="ECO:0000256" key="1">
    <source>
        <dbReference type="PROSITE-ProRule" id="PRU10141"/>
    </source>
</evidence>
<feature type="signal peptide" evidence="2">
    <location>
        <begin position="1"/>
        <end position="21"/>
    </location>
</feature>
<dbReference type="AlphaFoldDB" id="A0A914HD26"/>
<dbReference type="Proteomes" id="UP000887572">
    <property type="component" value="Unplaced"/>
</dbReference>
<evidence type="ECO:0000313" key="4">
    <source>
        <dbReference type="Proteomes" id="UP000887572"/>
    </source>
</evidence>
<dbReference type="PROSITE" id="PS50011">
    <property type="entry name" value="PROTEIN_KINASE_DOM"/>
    <property type="match status" value="1"/>
</dbReference>
<proteinExistence type="predicted"/>
<keyword evidence="1" id="KW-0067">ATP-binding</keyword>
<keyword evidence="2" id="KW-0732">Signal</keyword>
<feature type="binding site" evidence="1">
    <location>
        <position position="167"/>
    </location>
    <ligand>
        <name>ATP</name>
        <dbReference type="ChEBI" id="CHEBI:30616"/>
    </ligand>
</feature>
<evidence type="ECO:0000256" key="2">
    <source>
        <dbReference type="SAM" id="SignalP"/>
    </source>
</evidence>
<dbReference type="InterPro" id="IPR017441">
    <property type="entry name" value="Protein_kinase_ATP_BS"/>
</dbReference>
<dbReference type="GO" id="GO:0005524">
    <property type="term" value="F:ATP binding"/>
    <property type="evidence" value="ECO:0007669"/>
    <property type="project" value="UniProtKB-UniRule"/>
</dbReference>
<dbReference type="InterPro" id="IPR011009">
    <property type="entry name" value="Kinase-like_dom_sf"/>
</dbReference>
<protein>
    <submittedName>
        <fullName evidence="5">Protein kinase domain-containing protein</fullName>
    </submittedName>
</protein>
<feature type="chain" id="PRO_5037344259" evidence="2">
    <location>
        <begin position="22"/>
        <end position="393"/>
    </location>
</feature>
<dbReference type="Gene3D" id="1.10.510.10">
    <property type="entry name" value="Transferase(Phosphotransferase) domain 1"/>
    <property type="match status" value="1"/>
</dbReference>
<dbReference type="Pfam" id="PF00069">
    <property type="entry name" value="Pkinase"/>
    <property type="match status" value="1"/>
</dbReference>
<reference evidence="5" key="1">
    <citation type="submission" date="2022-11" db="UniProtKB">
        <authorList>
            <consortium name="WormBaseParasite"/>
        </authorList>
    </citation>
    <scope>IDENTIFICATION</scope>
</reference>
<dbReference type="SUPFAM" id="SSF56112">
    <property type="entry name" value="Protein kinase-like (PK-like)"/>
    <property type="match status" value="1"/>
</dbReference>
<dbReference type="PANTHER" id="PTHR11909">
    <property type="entry name" value="CASEIN KINASE-RELATED"/>
    <property type="match status" value="1"/>
</dbReference>
<dbReference type="InterPro" id="IPR000719">
    <property type="entry name" value="Prot_kinase_dom"/>
</dbReference>
<feature type="domain" description="Protein kinase" evidence="3">
    <location>
        <begin position="139"/>
        <end position="393"/>
    </location>
</feature>
<dbReference type="WBParaSite" id="Gr19_v10_g15998.t2">
    <property type="protein sequence ID" value="Gr19_v10_g15998.t2"/>
    <property type="gene ID" value="Gr19_v10_g15998"/>
</dbReference>
<evidence type="ECO:0000259" key="3">
    <source>
        <dbReference type="PROSITE" id="PS50011"/>
    </source>
</evidence>
<name>A0A914HD26_GLORO</name>
<evidence type="ECO:0000313" key="5">
    <source>
        <dbReference type="WBParaSite" id="Gr19_v10_g15998.t2"/>
    </source>
</evidence>
<dbReference type="SMART" id="SM00220">
    <property type="entry name" value="S_TKc"/>
    <property type="match status" value="1"/>
</dbReference>
<keyword evidence="4" id="KW-1185">Reference proteome</keyword>
<keyword evidence="1" id="KW-0547">Nucleotide-binding</keyword>
<dbReference type="GO" id="GO:0004672">
    <property type="term" value="F:protein kinase activity"/>
    <property type="evidence" value="ECO:0007669"/>
    <property type="project" value="InterPro"/>
</dbReference>
<dbReference type="PROSITE" id="PS00107">
    <property type="entry name" value="PROTEIN_KINASE_ATP"/>
    <property type="match status" value="1"/>
</dbReference>
<sequence>MFGATHVSCLSLLVMFGGAHVRYQTMFRRAFPFLQCSAHHACSTKALSEQTGRHCMNEDPTWLYFLLIRLLASLLAKIPSLRSTAIVRTFAAQLHAQFGFSKTFHFHDLCLSLLIFPVRLYLNITMDTTLSKGMSIADLIVLKKLGAGSYGDVYLCASAAGMEFAVKVEKMGTNELDKEQTIYEQLAQRRPLNFCEYFGYGVSVVQFLSGASFQLKYLKITVVGPTLDKFLDNYSYSRKFSPGTSISVSIQILNGLQDLDDIGFVHGDLKFANVAIGLKNAQRRIFLLDFGHSQSTSMYSRKNDTTPWFYMLLHMYGGPLGQKTKEEALRSCPSEFSRIHELIEAQQPHQRPQYETIKEQLYGCLCRLRIQEFPYDWEEGATRWALLPSSSEK</sequence>
<organism evidence="4 5">
    <name type="scientific">Globodera rostochiensis</name>
    <name type="common">Golden nematode worm</name>
    <name type="synonym">Heterodera rostochiensis</name>
    <dbReference type="NCBI Taxonomy" id="31243"/>
    <lineage>
        <taxon>Eukaryota</taxon>
        <taxon>Metazoa</taxon>
        <taxon>Ecdysozoa</taxon>
        <taxon>Nematoda</taxon>
        <taxon>Chromadorea</taxon>
        <taxon>Rhabditida</taxon>
        <taxon>Tylenchina</taxon>
        <taxon>Tylenchomorpha</taxon>
        <taxon>Tylenchoidea</taxon>
        <taxon>Heteroderidae</taxon>
        <taxon>Heteroderinae</taxon>
        <taxon>Globodera</taxon>
    </lineage>
</organism>
<dbReference type="InterPro" id="IPR050235">
    <property type="entry name" value="CK1_Ser-Thr_kinase"/>
</dbReference>